<keyword evidence="9" id="KW-0630">Potassium</keyword>
<dbReference type="PANTHER" id="PTHR34265">
    <property type="entry name" value="TYPE III PANTOTHENATE KINASE"/>
    <property type="match status" value="1"/>
</dbReference>
<dbReference type="SUPFAM" id="SSF53067">
    <property type="entry name" value="Actin-like ATPase domain"/>
    <property type="match status" value="2"/>
</dbReference>
<proteinExistence type="inferred from homology"/>
<dbReference type="GO" id="GO:0015937">
    <property type="term" value="P:coenzyme A biosynthetic process"/>
    <property type="evidence" value="ECO:0007669"/>
    <property type="project" value="UniProtKB-KW"/>
</dbReference>
<dbReference type="Pfam" id="PF03309">
    <property type="entry name" value="Pan_kinase"/>
    <property type="match status" value="1"/>
</dbReference>
<evidence type="ECO:0000256" key="7">
    <source>
        <dbReference type="ARBA" id="ARBA00022777"/>
    </source>
</evidence>
<evidence type="ECO:0000256" key="8">
    <source>
        <dbReference type="ARBA" id="ARBA00022840"/>
    </source>
</evidence>
<dbReference type="GO" id="GO:0004594">
    <property type="term" value="F:pantothenate kinase activity"/>
    <property type="evidence" value="ECO:0007669"/>
    <property type="project" value="InterPro"/>
</dbReference>
<reference evidence="13" key="1">
    <citation type="journal article" date="2014" name="Genome Biol. Evol.">
        <title>Pangenome evidence for extensive interdomain horizontal transfer affecting lineage core and shell genes in uncultured planktonic thaumarchaeota and euryarchaeota.</title>
        <authorList>
            <person name="Deschamps P."/>
            <person name="Zivanovic Y."/>
            <person name="Moreira D."/>
            <person name="Rodriguez-Valera F."/>
            <person name="Lopez-Garcia P."/>
        </authorList>
    </citation>
    <scope>NUCLEOTIDE SEQUENCE</scope>
</reference>
<evidence type="ECO:0000256" key="11">
    <source>
        <dbReference type="ARBA" id="ARBA00038036"/>
    </source>
</evidence>
<keyword evidence="5 13" id="KW-0808">Transferase</keyword>
<dbReference type="InterPro" id="IPR004619">
    <property type="entry name" value="Type_III_PanK"/>
</dbReference>
<evidence type="ECO:0000313" key="13">
    <source>
        <dbReference type="EMBL" id="AIF17569.1"/>
    </source>
</evidence>
<evidence type="ECO:0000256" key="2">
    <source>
        <dbReference type="ARBA" id="ARBA00004496"/>
    </source>
</evidence>
<keyword evidence="6" id="KW-0547">Nucleotide-binding</keyword>
<dbReference type="Gene3D" id="3.30.420.40">
    <property type="match status" value="2"/>
</dbReference>
<dbReference type="GO" id="GO:0005737">
    <property type="term" value="C:cytoplasm"/>
    <property type="evidence" value="ECO:0007669"/>
    <property type="project" value="UniProtKB-SubCell"/>
</dbReference>
<evidence type="ECO:0000256" key="1">
    <source>
        <dbReference type="ARBA" id="ARBA00001958"/>
    </source>
</evidence>
<evidence type="ECO:0000256" key="4">
    <source>
        <dbReference type="ARBA" id="ARBA00022490"/>
    </source>
</evidence>
<evidence type="ECO:0000256" key="12">
    <source>
        <dbReference type="ARBA" id="ARBA00040883"/>
    </source>
</evidence>
<name>A0A075HNX9_9ARCH</name>
<organism evidence="13">
    <name type="scientific">uncultured marine thaumarchaeote KM3_78_A04</name>
    <dbReference type="NCBI Taxonomy" id="1456289"/>
    <lineage>
        <taxon>Archaea</taxon>
        <taxon>Nitrososphaerota</taxon>
        <taxon>environmental samples</taxon>
    </lineage>
</organism>
<dbReference type="InterPro" id="IPR043129">
    <property type="entry name" value="ATPase_NBD"/>
</dbReference>
<evidence type="ECO:0000256" key="3">
    <source>
        <dbReference type="ARBA" id="ARBA00011738"/>
    </source>
</evidence>
<evidence type="ECO:0000256" key="6">
    <source>
        <dbReference type="ARBA" id="ARBA00022741"/>
    </source>
</evidence>
<keyword evidence="7" id="KW-0418">Kinase</keyword>
<gene>
    <name evidence="13" type="primary">coaX</name>
</gene>
<dbReference type="NCBIfam" id="NF009855">
    <property type="entry name" value="PRK13321.1"/>
    <property type="match status" value="1"/>
</dbReference>
<protein>
    <recommendedName>
        <fullName evidence="12">Type III pantothenate kinase</fullName>
    </recommendedName>
</protein>
<keyword evidence="8" id="KW-0067">ATP-binding</keyword>
<comment type="cofactor">
    <cofactor evidence="1">
        <name>K(+)</name>
        <dbReference type="ChEBI" id="CHEBI:29103"/>
    </cofactor>
</comment>
<keyword evidence="4" id="KW-0963">Cytoplasm</keyword>
<comment type="subunit">
    <text evidence="3">Homodimer.</text>
</comment>
<dbReference type="HAMAP" id="MF_01274">
    <property type="entry name" value="Pantothen_kinase_3"/>
    <property type="match status" value="1"/>
</dbReference>
<comment type="subcellular location">
    <subcellularLocation>
        <location evidence="2">Cytoplasm</location>
    </subcellularLocation>
</comment>
<evidence type="ECO:0000256" key="10">
    <source>
        <dbReference type="ARBA" id="ARBA00022993"/>
    </source>
</evidence>
<keyword evidence="10" id="KW-0173">Coenzyme A biosynthesis</keyword>
<dbReference type="PANTHER" id="PTHR34265:SF1">
    <property type="entry name" value="TYPE III PANTOTHENATE KINASE"/>
    <property type="match status" value="1"/>
</dbReference>
<comment type="similarity">
    <text evidence="11">Belongs to the type III pantothenate kinase family.</text>
</comment>
<dbReference type="CDD" id="cd24015">
    <property type="entry name" value="ASKHA_NBD_PanK-III"/>
    <property type="match status" value="1"/>
</dbReference>
<dbReference type="EMBL" id="KF901086">
    <property type="protein sequence ID" value="AIF17569.1"/>
    <property type="molecule type" value="Genomic_DNA"/>
</dbReference>
<sequence length="271" mass="28618">MLLCIDIGNTTITLGVFEGSGLTTTLRVATDTRRQADEYGLLLTSLLHLKGVEPSQITAACICSVVPPLTVVLEEVCHSSFGLKPLTVSVGTRTGLQILYDSPRDVGTDRIVDAVAAKELYGIPLIVVDIGTATVFDAVTRAGEYLGGAIAPGINLAAEALFLNTSQLRRVELVAPKTAIGQNTTAALQSGLVLGYTGLVTTMVARFKNELGQDARVIGTGGLVGVIAKETDIFDAVNPDLTLVGLRLVYEMNQQRKSPSLPSLPREARAE</sequence>
<dbReference type="NCBIfam" id="TIGR00671">
    <property type="entry name" value="baf"/>
    <property type="match status" value="1"/>
</dbReference>
<evidence type="ECO:0000256" key="9">
    <source>
        <dbReference type="ARBA" id="ARBA00022958"/>
    </source>
</evidence>
<dbReference type="AlphaFoldDB" id="A0A075HNX9"/>
<dbReference type="GO" id="GO:0005524">
    <property type="term" value="F:ATP binding"/>
    <property type="evidence" value="ECO:0007669"/>
    <property type="project" value="UniProtKB-KW"/>
</dbReference>
<accession>A0A075HNX9</accession>
<evidence type="ECO:0000256" key="5">
    <source>
        <dbReference type="ARBA" id="ARBA00022679"/>
    </source>
</evidence>